<proteinExistence type="predicted"/>
<dbReference type="Gene3D" id="1.10.150.240">
    <property type="entry name" value="Putative phosphatase, domain 2"/>
    <property type="match status" value="1"/>
</dbReference>
<protein>
    <submittedName>
        <fullName evidence="1">HAD superfamily hydrolase (TIGR01509 family)</fullName>
    </submittedName>
</protein>
<dbReference type="AlphaFoldDB" id="A0A562V2I1"/>
<dbReference type="OrthoDB" id="9812856at2"/>
<dbReference type="EMBL" id="VLLL01000006">
    <property type="protein sequence ID" value="TWJ12032.1"/>
    <property type="molecule type" value="Genomic_DNA"/>
</dbReference>
<evidence type="ECO:0000313" key="1">
    <source>
        <dbReference type="EMBL" id="TWJ12032.1"/>
    </source>
</evidence>
<dbReference type="Proteomes" id="UP000321617">
    <property type="component" value="Unassembled WGS sequence"/>
</dbReference>
<dbReference type="InterPro" id="IPR051806">
    <property type="entry name" value="HAD-like_SPP"/>
</dbReference>
<dbReference type="RefSeq" id="WP_147138830.1">
    <property type="nucleotide sequence ID" value="NZ_BAABIJ010000002.1"/>
</dbReference>
<dbReference type="PRINTS" id="PR00413">
    <property type="entry name" value="HADHALOGNASE"/>
</dbReference>
<dbReference type="SUPFAM" id="SSF56784">
    <property type="entry name" value="HAD-like"/>
    <property type="match status" value="1"/>
</dbReference>
<evidence type="ECO:0000313" key="2">
    <source>
        <dbReference type="Proteomes" id="UP000321617"/>
    </source>
</evidence>
<keyword evidence="1" id="KW-0378">Hydrolase</keyword>
<dbReference type="PANTHER" id="PTHR43481">
    <property type="entry name" value="FRUCTOSE-1-PHOSPHATE PHOSPHATASE"/>
    <property type="match status" value="1"/>
</dbReference>
<dbReference type="InterPro" id="IPR023214">
    <property type="entry name" value="HAD_sf"/>
</dbReference>
<gene>
    <name evidence="1" type="ORF">LX16_2778</name>
</gene>
<dbReference type="PANTHER" id="PTHR43481:SF4">
    <property type="entry name" value="GLYCEROL-1-PHOSPHATE PHOSPHOHYDROLASE 1-RELATED"/>
    <property type="match status" value="1"/>
</dbReference>
<name>A0A562V2I1_9ACTN</name>
<dbReference type="Gene3D" id="3.40.50.1000">
    <property type="entry name" value="HAD superfamily/HAD-like"/>
    <property type="match status" value="1"/>
</dbReference>
<dbReference type="SFLD" id="SFLDS00003">
    <property type="entry name" value="Haloacid_Dehalogenase"/>
    <property type="match status" value="1"/>
</dbReference>
<organism evidence="1 2">
    <name type="scientific">Stackebrandtia albiflava</name>
    <dbReference type="NCBI Taxonomy" id="406432"/>
    <lineage>
        <taxon>Bacteria</taxon>
        <taxon>Bacillati</taxon>
        <taxon>Actinomycetota</taxon>
        <taxon>Actinomycetes</taxon>
        <taxon>Glycomycetales</taxon>
        <taxon>Glycomycetaceae</taxon>
        <taxon>Stackebrandtia</taxon>
    </lineage>
</organism>
<dbReference type="GO" id="GO:0050308">
    <property type="term" value="F:sugar-phosphatase activity"/>
    <property type="evidence" value="ECO:0007669"/>
    <property type="project" value="TreeGrafter"/>
</dbReference>
<dbReference type="Pfam" id="PF00702">
    <property type="entry name" value="Hydrolase"/>
    <property type="match status" value="1"/>
</dbReference>
<dbReference type="InterPro" id="IPR006439">
    <property type="entry name" value="HAD-SF_hydro_IA"/>
</dbReference>
<dbReference type="SFLD" id="SFLDG01129">
    <property type="entry name" value="C1.5:_HAD__Beta-PGM__Phosphata"/>
    <property type="match status" value="1"/>
</dbReference>
<dbReference type="InterPro" id="IPR036412">
    <property type="entry name" value="HAD-like_sf"/>
</dbReference>
<reference evidence="1 2" key="1">
    <citation type="journal article" date="2013" name="Stand. Genomic Sci.">
        <title>Genomic Encyclopedia of Type Strains, Phase I: The one thousand microbial genomes (KMG-I) project.</title>
        <authorList>
            <person name="Kyrpides N.C."/>
            <person name="Woyke T."/>
            <person name="Eisen J.A."/>
            <person name="Garrity G."/>
            <person name="Lilburn T.G."/>
            <person name="Beck B.J."/>
            <person name="Whitman W.B."/>
            <person name="Hugenholtz P."/>
            <person name="Klenk H.P."/>
        </authorList>
    </citation>
    <scope>NUCLEOTIDE SEQUENCE [LARGE SCALE GENOMIC DNA]</scope>
    <source>
        <strain evidence="1 2">DSM 45044</strain>
    </source>
</reference>
<comment type="caution">
    <text evidence="1">The sequence shown here is derived from an EMBL/GenBank/DDBJ whole genome shotgun (WGS) entry which is preliminary data.</text>
</comment>
<dbReference type="SFLD" id="SFLDG01135">
    <property type="entry name" value="C1.5.6:_HAD__Beta-PGM__Phospha"/>
    <property type="match status" value="1"/>
</dbReference>
<sequence>MTTPPALVIFDNDGVLVDSERLSNRIFAELITSHGLPTTFTEAVERYMGRRTTDCVADIEAQLGRPLDPGFVGAYEARCAETLRAELTAVDGVVDVLDRLDAAGVPYCIASSGTPDEIALRLAVTGLADRFGDRVYSGSMVARGKPAPDLFEYAADRMGVAPGAAVVVEDSPPGVVGAKAAGATVIGHAALLPAGRLAEAGADHVVTGMTQVPPLLGI</sequence>
<keyword evidence="2" id="KW-1185">Reference proteome</keyword>
<dbReference type="InterPro" id="IPR023198">
    <property type="entry name" value="PGP-like_dom2"/>
</dbReference>
<dbReference type="NCBIfam" id="TIGR01509">
    <property type="entry name" value="HAD-SF-IA-v3"/>
    <property type="match status" value="1"/>
</dbReference>
<accession>A0A562V2I1</accession>